<dbReference type="Proteomes" id="UP000504610">
    <property type="component" value="Chromosome 4"/>
</dbReference>
<dbReference type="AlphaFoldDB" id="A0A6J0N7S4"/>
<dbReference type="KEGG" id="rsz:108851764"/>
<gene>
    <name evidence="2" type="primary">LOC108851764</name>
</gene>
<proteinExistence type="predicted"/>
<protein>
    <submittedName>
        <fullName evidence="2">Uncharacterized protein LOC108851764</fullName>
    </submittedName>
</protein>
<dbReference type="GeneID" id="108851764"/>
<organism evidence="1 2">
    <name type="scientific">Raphanus sativus</name>
    <name type="common">Radish</name>
    <name type="synonym">Raphanus raphanistrum var. sativus</name>
    <dbReference type="NCBI Taxonomy" id="3726"/>
    <lineage>
        <taxon>Eukaryota</taxon>
        <taxon>Viridiplantae</taxon>
        <taxon>Streptophyta</taxon>
        <taxon>Embryophyta</taxon>
        <taxon>Tracheophyta</taxon>
        <taxon>Spermatophyta</taxon>
        <taxon>Magnoliopsida</taxon>
        <taxon>eudicotyledons</taxon>
        <taxon>Gunneridae</taxon>
        <taxon>Pentapetalae</taxon>
        <taxon>rosids</taxon>
        <taxon>malvids</taxon>
        <taxon>Brassicales</taxon>
        <taxon>Brassicaceae</taxon>
        <taxon>Brassiceae</taxon>
        <taxon>Raphanus</taxon>
    </lineage>
</organism>
<dbReference type="OrthoDB" id="1070452at2759"/>
<reference evidence="2" key="2">
    <citation type="submission" date="2025-08" db="UniProtKB">
        <authorList>
            <consortium name="RefSeq"/>
        </authorList>
    </citation>
    <scope>IDENTIFICATION</scope>
    <source>
        <tissue evidence="2">Leaf</tissue>
    </source>
</reference>
<reference evidence="1" key="1">
    <citation type="journal article" date="2019" name="Database">
        <title>The radish genome database (RadishGD): an integrated information resource for radish genomics.</title>
        <authorList>
            <person name="Yu H.J."/>
            <person name="Baek S."/>
            <person name="Lee Y.J."/>
            <person name="Cho A."/>
            <person name="Mun J.H."/>
        </authorList>
    </citation>
    <scope>NUCLEOTIDE SEQUENCE [LARGE SCALE GENOMIC DNA]</scope>
    <source>
        <strain evidence="1">cv. WK10039</strain>
    </source>
</reference>
<sequence length="107" mass="12179">MMPNLRSLVAKAYRVRQGRAFCSSSASSSAPNPIGDKGKGLNFTPFLDVTSTIAVWSTVGYVLQFGWEMSKILKIKRNSDIDTEKYEIEMERFREQLLRKLRGLSEE</sequence>
<accession>A0A6J0N7S4</accession>
<name>A0A6J0N7S4_RAPSA</name>
<evidence type="ECO:0000313" key="2">
    <source>
        <dbReference type="RefSeq" id="XP_018480732.1"/>
    </source>
</evidence>
<keyword evidence="1" id="KW-1185">Reference proteome</keyword>
<evidence type="ECO:0000313" key="1">
    <source>
        <dbReference type="Proteomes" id="UP000504610"/>
    </source>
</evidence>
<dbReference type="RefSeq" id="XP_018480732.1">
    <property type="nucleotide sequence ID" value="XM_018625230.2"/>
</dbReference>